<keyword evidence="2" id="KW-1185">Reference proteome</keyword>
<gene>
    <name evidence="1" type="ORF">TBK1r_78450</name>
</gene>
<evidence type="ECO:0000313" key="1">
    <source>
        <dbReference type="EMBL" id="QDV88810.1"/>
    </source>
</evidence>
<dbReference type="Proteomes" id="UP000318081">
    <property type="component" value="Chromosome"/>
</dbReference>
<name>A0ABX5Y6J2_9BACT</name>
<sequence length="36" mass="4210">MPTYDNLPKTSQHFKGKWFDKMVEDLQLAGKAKRTV</sequence>
<organism evidence="1 2">
    <name type="scientific">Stieleria magnilauensis</name>
    <dbReference type="NCBI Taxonomy" id="2527963"/>
    <lineage>
        <taxon>Bacteria</taxon>
        <taxon>Pseudomonadati</taxon>
        <taxon>Planctomycetota</taxon>
        <taxon>Planctomycetia</taxon>
        <taxon>Pirellulales</taxon>
        <taxon>Pirellulaceae</taxon>
        <taxon>Stieleria</taxon>
    </lineage>
</organism>
<protein>
    <submittedName>
        <fullName evidence="1">Uncharacterized protein</fullName>
    </submittedName>
</protein>
<evidence type="ECO:0000313" key="2">
    <source>
        <dbReference type="Proteomes" id="UP000318081"/>
    </source>
</evidence>
<accession>A0ABX5Y6J2</accession>
<reference evidence="1 2" key="1">
    <citation type="submission" date="2019-02" db="EMBL/GenBank/DDBJ databases">
        <title>Deep-cultivation of Planctomycetes and their phenomic and genomic characterization uncovers novel biology.</title>
        <authorList>
            <person name="Wiegand S."/>
            <person name="Jogler M."/>
            <person name="Boedeker C."/>
            <person name="Pinto D."/>
            <person name="Vollmers J."/>
            <person name="Rivas-Marin E."/>
            <person name="Kohn T."/>
            <person name="Peeters S.H."/>
            <person name="Heuer A."/>
            <person name="Rast P."/>
            <person name="Oberbeckmann S."/>
            <person name="Bunk B."/>
            <person name="Jeske O."/>
            <person name="Meyerdierks A."/>
            <person name="Storesund J.E."/>
            <person name="Kallscheuer N."/>
            <person name="Luecker S."/>
            <person name="Lage O.M."/>
            <person name="Pohl T."/>
            <person name="Merkel B.J."/>
            <person name="Hornburger P."/>
            <person name="Mueller R.-W."/>
            <person name="Bruemmer F."/>
            <person name="Labrenz M."/>
            <person name="Spormann A.M."/>
            <person name="Op den Camp H."/>
            <person name="Overmann J."/>
            <person name="Amann R."/>
            <person name="Jetten M.S.M."/>
            <person name="Mascher T."/>
            <person name="Medema M.H."/>
            <person name="Devos D.P."/>
            <person name="Kaster A.-K."/>
            <person name="Ovreas L."/>
            <person name="Rohde M."/>
            <person name="Galperin M.Y."/>
            <person name="Jogler C."/>
        </authorList>
    </citation>
    <scope>NUCLEOTIDE SEQUENCE [LARGE SCALE GENOMIC DNA]</scope>
    <source>
        <strain evidence="1 2">TBK1r</strain>
    </source>
</reference>
<dbReference type="EMBL" id="CP036432">
    <property type="protein sequence ID" value="QDV88810.1"/>
    <property type="molecule type" value="Genomic_DNA"/>
</dbReference>
<proteinExistence type="predicted"/>